<evidence type="ECO:0000313" key="6">
    <source>
        <dbReference type="EMBL" id="MFC4588648.1"/>
    </source>
</evidence>
<dbReference type="PANTHER" id="PTHR33204">
    <property type="entry name" value="TRANSCRIPTIONAL REGULATOR, MARR FAMILY"/>
    <property type="match status" value="1"/>
</dbReference>
<proteinExistence type="predicted"/>
<gene>
    <name evidence="6" type="ORF">ACFO8L_21340</name>
</gene>
<sequence length="178" mass="19575">MQPRSGCPINAAVEVLGDRWTLLVLRDVIFGDRRYFRALLTGSMEGIASNILADRLVRLVEAGLLTRGTAARGQRARYSLTEAGIRTLPIIYALGDWGLDWRPGSDELRSRQEIMRAEGPAFVEELMDELRVRHLGAPPMPHDGPGPLERLDAALQSARPLSTRPLSTQGAHNESDGP</sequence>
<dbReference type="SUPFAM" id="SSF46785">
    <property type="entry name" value="Winged helix' DNA-binding domain"/>
    <property type="match status" value="1"/>
</dbReference>
<evidence type="ECO:0000313" key="7">
    <source>
        <dbReference type="Proteomes" id="UP001595891"/>
    </source>
</evidence>
<keyword evidence="1" id="KW-0805">Transcription regulation</keyword>
<keyword evidence="2" id="KW-0238">DNA-binding</keyword>
<keyword evidence="7" id="KW-1185">Reference proteome</keyword>
<dbReference type="EMBL" id="JBHSFN010000013">
    <property type="protein sequence ID" value="MFC4588648.1"/>
    <property type="molecule type" value="Genomic_DNA"/>
</dbReference>
<dbReference type="Gene3D" id="1.10.10.10">
    <property type="entry name" value="Winged helix-like DNA-binding domain superfamily/Winged helix DNA-binding domain"/>
    <property type="match status" value="1"/>
</dbReference>
<dbReference type="InterPro" id="IPR036388">
    <property type="entry name" value="WH-like_DNA-bd_sf"/>
</dbReference>
<dbReference type="PROSITE" id="PS51118">
    <property type="entry name" value="HTH_HXLR"/>
    <property type="match status" value="1"/>
</dbReference>
<protein>
    <submittedName>
        <fullName evidence="6">Winged helix-turn-helix transcriptional regulator</fullName>
    </submittedName>
</protein>
<organism evidence="6 7">
    <name type="scientific">Sphaerisporangium corydalis</name>
    <dbReference type="NCBI Taxonomy" id="1441875"/>
    <lineage>
        <taxon>Bacteria</taxon>
        <taxon>Bacillati</taxon>
        <taxon>Actinomycetota</taxon>
        <taxon>Actinomycetes</taxon>
        <taxon>Streptosporangiales</taxon>
        <taxon>Streptosporangiaceae</taxon>
        <taxon>Sphaerisporangium</taxon>
    </lineage>
</organism>
<reference evidence="7" key="1">
    <citation type="journal article" date="2019" name="Int. J. Syst. Evol. Microbiol.">
        <title>The Global Catalogue of Microorganisms (GCM) 10K type strain sequencing project: providing services to taxonomists for standard genome sequencing and annotation.</title>
        <authorList>
            <consortium name="The Broad Institute Genomics Platform"/>
            <consortium name="The Broad Institute Genome Sequencing Center for Infectious Disease"/>
            <person name="Wu L."/>
            <person name="Ma J."/>
        </authorList>
    </citation>
    <scope>NUCLEOTIDE SEQUENCE [LARGE SCALE GENOMIC DNA]</scope>
    <source>
        <strain evidence="7">CCUG 49560</strain>
    </source>
</reference>
<accession>A0ABV9EGS6</accession>
<evidence type="ECO:0000259" key="5">
    <source>
        <dbReference type="PROSITE" id="PS51118"/>
    </source>
</evidence>
<feature type="region of interest" description="Disordered" evidence="4">
    <location>
        <begin position="135"/>
        <end position="178"/>
    </location>
</feature>
<keyword evidence="3" id="KW-0804">Transcription</keyword>
<dbReference type="Pfam" id="PF01638">
    <property type="entry name" value="HxlR"/>
    <property type="match status" value="1"/>
</dbReference>
<dbReference type="InterPro" id="IPR036390">
    <property type="entry name" value="WH_DNA-bd_sf"/>
</dbReference>
<comment type="caution">
    <text evidence="6">The sequence shown here is derived from an EMBL/GenBank/DDBJ whole genome shotgun (WGS) entry which is preliminary data.</text>
</comment>
<evidence type="ECO:0000256" key="4">
    <source>
        <dbReference type="SAM" id="MobiDB-lite"/>
    </source>
</evidence>
<evidence type="ECO:0000256" key="2">
    <source>
        <dbReference type="ARBA" id="ARBA00023125"/>
    </source>
</evidence>
<dbReference type="Proteomes" id="UP001595891">
    <property type="component" value="Unassembled WGS sequence"/>
</dbReference>
<name>A0ABV9EGS6_9ACTN</name>
<feature type="domain" description="HTH hxlR-type" evidence="5">
    <location>
        <begin position="7"/>
        <end position="106"/>
    </location>
</feature>
<dbReference type="PANTHER" id="PTHR33204:SF18">
    <property type="entry name" value="TRANSCRIPTIONAL REGULATORY PROTEIN"/>
    <property type="match status" value="1"/>
</dbReference>
<dbReference type="RefSeq" id="WP_262842280.1">
    <property type="nucleotide sequence ID" value="NZ_JANZYP010000010.1"/>
</dbReference>
<evidence type="ECO:0000256" key="1">
    <source>
        <dbReference type="ARBA" id="ARBA00023015"/>
    </source>
</evidence>
<evidence type="ECO:0000256" key="3">
    <source>
        <dbReference type="ARBA" id="ARBA00023163"/>
    </source>
</evidence>
<dbReference type="InterPro" id="IPR002577">
    <property type="entry name" value="HTH_HxlR"/>
</dbReference>